<evidence type="ECO:0000256" key="2">
    <source>
        <dbReference type="SAM" id="SignalP"/>
    </source>
</evidence>
<dbReference type="RefSeq" id="WP_347307978.1">
    <property type="nucleotide sequence ID" value="NZ_JBAJEX010000004.1"/>
</dbReference>
<protein>
    <recommendedName>
        <fullName evidence="5">Tetratricopeptide repeat protein</fullName>
    </recommendedName>
</protein>
<dbReference type="EMBL" id="JBAJEX010000004">
    <property type="protein sequence ID" value="MEO1766867.1"/>
    <property type="molecule type" value="Genomic_DNA"/>
</dbReference>
<evidence type="ECO:0000256" key="1">
    <source>
        <dbReference type="SAM" id="MobiDB-lite"/>
    </source>
</evidence>
<feature type="region of interest" description="Disordered" evidence="1">
    <location>
        <begin position="447"/>
        <end position="476"/>
    </location>
</feature>
<organism evidence="3 4">
    <name type="scientific">Thiobacter aerophilum</name>
    <dbReference type="NCBI Taxonomy" id="3121275"/>
    <lineage>
        <taxon>Bacteria</taxon>
        <taxon>Pseudomonadati</taxon>
        <taxon>Pseudomonadota</taxon>
        <taxon>Betaproteobacteria</taxon>
        <taxon>Burkholderiales</taxon>
        <taxon>Thiobacteraceae</taxon>
        <taxon>Thiobacter</taxon>
    </lineage>
</organism>
<dbReference type="Proteomes" id="UP001482231">
    <property type="component" value="Unassembled WGS sequence"/>
</dbReference>
<name>A0ABV0EHJ3_9BURK</name>
<feature type="chain" id="PRO_5046867912" description="Tetratricopeptide repeat protein" evidence="2">
    <location>
        <begin position="24"/>
        <end position="476"/>
    </location>
</feature>
<comment type="caution">
    <text evidence="3">The sequence shown here is derived from an EMBL/GenBank/DDBJ whole genome shotgun (WGS) entry which is preliminary data.</text>
</comment>
<gene>
    <name evidence="3" type="ORF">V6E02_06545</name>
</gene>
<accession>A0ABV0EHJ3</accession>
<evidence type="ECO:0008006" key="5">
    <source>
        <dbReference type="Google" id="ProtNLM"/>
    </source>
</evidence>
<reference evidence="3 4" key="1">
    <citation type="submission" date="2024-02" db="EMBL/GenBank/DDBJ databases">
        <title>New thermophilic sulfur-oxidizing bacteria from a hot springs of the Uzon caldera (Kamchatka, Russia).</title>
        <authorList>
            <person name="Dukat A.M."/>
            <person name="Elcheninov A.G."/>
            <person name="Frolov E.N."/>
        </authorList>
    </citation>
    <scope>NUCLEOTIDE SEQUENCE [LARGE SCALE GENOMIC DNA]</scope>
    <source>
        <strain evidence="3 4">AK1</strain>
    </source>
</reference>
<keyword evidence="4" id="KW-1185">Reference proteome</keyword>
<proteinExistence type="predicted"/>
<evidence type="ECO:0000313" key="4">
    <source>
        <dbReference type="Proteomes" id="UP001482231"/>
    </source>
</evidence>
<evidence type="ECO:0000313" key="3">
    <source>
        <dbReference type="EMBL" id="MEO1766867.1"/>
    </source>
</evidence>
<sequence length="476" mass="51106">MLRLLFCRLLACLMLLPAPAVFADSLATAQQFLQNGLPRLALARVERDQPARTDAPDWAQWESLRLTLLSLLGQRDALLQRVALLPSNVPDDLRQKALGHAAWAHLERGEGAAARAQLARLLWRFPLSAENHRWARRLVIRSWLVEHRPDEAYRAMLRYQQDFSPLPREVATEFVEGLLAEGRALEALTWLKALDPAGATATALALATGLVPPDTARSRAQAALASQPQALTWLRVLADAAQRQGDAELHLDALERQVAAGQADRLGALWQAYLALGEATANRAQLLQGDDASWLAVAAGLLPGDALKARALYAYLAQSAAQPATRATARQRLFAGLLDAGRLETAVALLARSPWGGAAPDAEAGVRFAVRASEEVRQGHRLGWLAAARYAEHAGRFDLAADYAVQAALATDGGPMDGLAAQAMRMAVKNLERAGLGEDTLAFQQRMASLPASAGKPPTRAASQAAGKSAGKRRGP</sequence>
<keyword evidence="2" id="KW-0732">Signal</keyword>
<feature type="compositionally biased region" description="Low complexity" evidence="1">
    <location>
        <begin position="460"/>
        <end position="469"/>
    </location>
</feature>
<feature type="signal peptide" evidence="2">
    <location>
        <begin position="1"/>
        <end position="23"/>
    </location>
</feature>